<evidence type="ECO:0000256" key="2">
    <source>
        <dbReference type="ARBA" id="ARBA00010286"/>
    </source>
</evidence>
<dbReference type="SUPFAM" id="SSF51556">
    <property type="entry name" value="Metallo-dependent hydrolases"/>
    <property type="match status" value="1"/>
</dbReference>
<keyword evidence="6" id="KW-0862">Zinc</keyword>
<dbReference type="InterPro" id="IPR011059">
    <property type="entry name" value="Metal-dep_hydrolase_composite"/>
</dbReference>
<evidence type="ECO:0000256" key="6">
    <source>
        <dbReference type="HAMAP-Rule" id="MF_00220"/>
    </source>
</evidence>
<dbReference type="PROSITE" id="PS00482">
    <property type="entry name" value="DIHYDROOROTASE_1"/>
    <property type="match status" value="1"/>
</dbReference>
<name>A0A2R6Y324_9BACL</name>
<dbReference type="GO" id="GO:0004151">
    <property type="term" value="F:dihydroorotase activity"/>
    <property type="evidence" value="ECO:0007669"/>
    <property type="project" value="UniProtKB-UniRule"/>
</dbReference>
<evidence type="ECO:0000259" key="7">
    <source>
        <dbReference type="Pfam" id="PF12890"/>
    </source>
</evidence>
<feature type="binding site" evidence="6">
    <location>
        <begin position="103"/>
        <end position="105"/>
    </location>
    <ligand>
        <name>substrate</name>
    </ligand>
</feature>
<sequence length="473" mass="51583">MYRFDDDRHGLTMFFIVDCLTTILIEERGTVDMLWIRGARLFLPGGKWAYGDIAIEGGHIRRVVQAQDGENGKLSLPGRTALDQTIDARGRTLVPGFVDMHVHLREPGGTYKETIEAGTLAAARGGFTAVAMMPNTSPVLDQPGIVRTLMDRAEQVARVRTYVVAAMTRGLEGQELTDMTALHDLGVVGFTDDGRGVQRSDVVLAAMRTARALGSIIMTHNEEEALSAGGVIRKGTVQEALGIKGMEEMFEALPLSRDVLLAKMSGVRYHALHLSTRASLSVLAFGRSLGVDLSAEVTPHHLVLSEEDLLAVDKEKLPNWKMNPPLAPESERRALVDALRSGLIDMIATDHAPHSEAEKRQGLSRAPFGIVGLETAFPLLYTKLVLPGYVPLDTVLWALAVFPRRRFHLPGGVLAEGAVADLTLIDPKLKQTVHPETFASLGRNTPFAGWELQGYPVLTIVRGNIVYRHSSLS</sequence>
<dbReference type="GO" id="GO:0004038">
    <property type="term" value="F:allantoinase activity"/>
    <property type="evidence" value="ECO:0007669"/>
    <property type="project" value="TreeGrafter"/>
</dbReference>
<comment type="cofactor">
    <cofactor evidence="6">
        <name>Zn(2+)</name>
        <dbReference type="ChEBI" id="CHEBI:29105"/>
    </cofactor>
    <text evidence="6">Binds 2 Zn(2+) ions per subunit.</text>
</comment>
<keyword evidence="3 6" id="KW-0479">Metal-binding</keyword>
<feature type="binding site" evidence="6">
    <location>
        <position position="354"/>
    </location>
    <ligand>
        <name>substrate</name>
    </ligand>
</feature>
<dbReference type="InterPro" id="IPR004722">
    <property type="entry name" value="DHOase"/>
</dbReference>
<evidence type="ECO:0000256" key="1">
    <source>
        <dbReference type="ARBA" id="ARBA00002368"/>
    </source>
</evidence>
<dbReference type="HAMAP" id="MF_00220_B">
    <property type="entry name" value="PyrC_classI_B"/>
    <property type="match status" value="1"/>
</dbReference>
<dbReference type="InterPro" id="IPR050138">
    <property type="entry name" value="DHOase/Allantoinase_Hydrolase"/>
</dbReference>
<comment type="pathway">
    <text evidence="6">Pyrimidine metabolism; UMP biosynthesis via de novo pathway; (S)-dihydroorotate from bicarbonate: step 3/3.</text>
</comment>
<dbReference type="EMBL" id="PEBX01000013">
    <property type="protein sequence ID" value="PTQ57079.1"/>
    <property type="molecule type" value="Genomic_DNA"/>
</dbReference>
<evidence type="ECO:0000313" key="9">
    <source>
        <dbReference type="Proteomes" id="UP000244338"/>
    </source>
</evidence>
<organism evidence="8 9">
    <name type="scientific">Candidatus Carbonibacillus altaicus</name>
    <dbReference type="NCBI Taxonomy" id="2163959"/>
    <lineage>
        <taxon>Bacteria</taxon>
        <taxon>Bacillati</taxon>
        <taxon>Bacillota</taxon>
        <taxon>Bacilli</taxon>
        <taxon>Bacillales</taxon>
        <taxon>Candidatus Carbonibacillus</taxon>
    </lineage>
</organism>
<dbReference type="InterPro" id="IPR032466">
    <property type="entry name" value="Metal_Hydrolase"/>
</dbReference>
<comment type="catalytic activity">
    <reaction evidence="6">
        <text>(S)-dihydroorotate + H2O = N-carbamoyl-L-aspartate + H(+)</text>
        <dbReference type="Rhea" id="RHEA:24296"/>
        <dbReference type="ChEBI" id="CHEBI:15377"/>
        <dbReference type="ChEBI" id="CHEBI:15378"/>
        <dbReference type="ChEBI" id="CHEBI:30864"/>
        <dbReference type="ChEBI" id="CHEBI:32814"/>
        <dbReference type="EC" id="3.5.2.3"/>
    </reaction>
</comment>
<feature type="binding site" evidence="6">
    <location>
        <position position="273"/>
    </location>
    <ligand>
        <name>Zn(2+)</name>
        <dbReference type="ChEBI" id="CHEBI:29105"/>
        <label>2</label>
    </ligand>
</feature>
<feature type="binding site" evidence="6">
    <location>
        <position position="193"/>
    </location>
    <ligand>
        <name>Zn(2+)</name>
        <dbReference type="ChEBI" id="CHEBI:29105"/>
        <label>2</label>
    </ligand>
</feature>
<comment type="function">
    <text evidence="1 6">Catalyzes the reversible cyclization of carbamoyl aspartate to dihydroorotate.</text>
</comment>
<dbReference type="Gene3D" id="3.20.20.140">
    <property type="entry name" value="Metal-dependent hydrolases"/>
    <property type="match status" value="1"/>
</dbReference>
<feature type="binding site" evidence="6">
    <location>
        <position position="103"/>
    </location>
    <ligand>
        <name>Zn(2+)</name>
        <dbReference type="ChEBI" id="CHEBI:29105"/>
        <label>1</label>
    </ligand>
</feature>
<dbReference type="Gene3D" id="2.30.40.10">
    <property type="entry name" value="Urease, subunit C, domain 1"/>
    <property type="match status" value="1"/>
</dbReference>
<dbReference type="AlphaFoldDB" id="A0A2R6Y324"/>
<dbReference type="GO" id="GO:0005737">
    <property type="term" value="C:cytoplasm"/>
    <property type="evidence" value="ECO:0007669"/>
    <property type="project" value="TreeGrafter"/>
</dbReference>
<dbReference type="GO" id="GO:0006145">
    <property type="term" value="P:purine nucleobase catabolic process"/>
    <property type="evidence" value="ECO:0007669"/>
    <property type="project" value="TreeGrafter"/>
</dbReference>
<feature type="binding site" evidence="6">
    <location>
        <position position="135"/>
    </location>
    <ligand>
        <name>substrate</name>
    </ligand>
</feature>
<keyword evidence="5 6" id="KW-0665">Pyrimidine biosynthesis</keyword>
<evidence type="ECO:0000256" key="3">
    <source>
        <dbReference type="ARBA" id="ARBA00022723"/>
    </source>
</evidence>
<dbReference type="InterPro" id="IPR002195">
    <property type="entry name" value="Dihydroorotase_CS"/>
</dbReference>
<gene>
    <name evidence="6" type="primary">pyrC</name>
    <name evidence="8" type="ORF">BSOLF_2230</name>
</gene>
<feature type="binding site" evidence="6">
    <location>
        <position position="350"/>
    </location>
    <ligand>
        <name>Zn(2+)</name>
        <dbReference type="ChEBI" id="CHEBI:29105"/>
        <label>1</label>
    </ligand>
</feature>
<feature type="domain" description="Dihydroorotase catalytic" evidence="7">
    <location>
        <begin position="90"/>
        <end position="277"/>
    </location>
</feature>
<dbReference type="UniPathway" id="UPA00070">
    <property type="reaction ID" value="UER00117"/>
</dbReference>
<dbReference type="PANTHER" id="PTHR43668">
    <property type="entry name" value="ALLANTOINASE"/>
    <property type="match status" value="1"/>
</dbReference>
<evidence type="ECO:0000256" key="4">
    <source>
        <dbReference type="ARBA" id="ARBA00022801"/>
    </source>
</evidence>
<feature type="binding site" evidence="6">
    <location>
        <position position="193"/>
    </location>
    <ligand>
        <name>Zn(2+)</name>
        <dbReference type="ChEBI" id="CHEBI:29105"/>
        <label>1</label>
    </ligand>
</feature>
<dbReference type="Pfam" id="PF12890">
    <property type="entry name" value="DHOase"/>
    <property type="match status" value="1"/>
</dbReference>
<dbReference type="InterPro" id="IPR024403">
    <property type="entry name" value="DHOase_cat"/>
</dbReference>
<dbReference type="GO" id="GO:0008270">
    <property type="term" value="F:zinc ion binding"/>
    <property type="evidence" value="ECO:0007669"/>
    <property type="project" value="UniProtKB-UniRule"/>
</dbReference>
<feature type="binding site" evidence="6">
    <location>
        <position position="101"/>
    </location>
    <ligand>
        <name>Zn(2+)</name>
        <dbReference type="ChEBI" id="CHEBI:29105"/>
        <label>1</label>
    </ligand>
</feature>
<dbReference type="PANTHER" id="PTHR43668:SF2">
    <property type="entry name" value="ALLANTOINASE"/>
    <property type="match status" value="1"/>
</dbReference>
<feature type="active site" evidence="6">
    <location>
        <position position="350"/>
    </location>
</feature>
<comment type="caution">
    <text evidence="8">The sequence shown here is derived from an EMBL/GenBank/DDBJ whole genome shotgun (WGS) entry which is preliminary data.</text>
</comment>
<evidence type="ECO:0000313" key="8">
    <source>
        <dbReference type="EMBL" id="PTQ57079.1"/>
    </source>
</evidence>
<dbReference type="CDD" id="cd01317">
    <property type="entry name" value="DHOase_IIa"/>
    <property type="match status" value="1"/>
</dbReference>
<keyword evidence="4 6" id="KW-0378">Hydrolase</keyword>
<proteinExistence type="inferred from homology"/>
<feature type="binding site" evidence="6">
    <location>
        <position position="220"/>
    </location>
    <ligand>
        <name>Zn(2+)</name>
        <dbReference type="ChEBI" id="CHEBI:29105"/>
        <label>2</label>
    </ligand>
</feature>
<reference evidence="9" key="1">
    <citation type="journal article" date="2018" name="Sci. Rep.">
        <title>Lignite coal burning seam in the remote Altai Mountains harbors a hydrogen-driven thermophilic microbial community.</title>
        <authorList>
            <person name="Kadnikov V.V."/>
            <person name="Mardanov A.V."/>
            <person name="Ivasenko D.A."/>
            <person name="Antsiferov D.V."/>
            <person name="Beletsky A.V."/>
            <person name="Karnachuk O.V."/>
            <person name="Ravin N.V."/>
        </authorList>
    </citation>
    <scope>NUCLEOTIDE SEQUENCE [LARGE SCALE GENOMIC DNA]</scope>
</reference>
<dbReference type="GO" id="GO:0044205">
    <property type="term" value="P:'de novo' UMP biosynthetic process"/>
    <property type="evidence" value="ECO:0007669"/>
    <property type="project" value="UniProtKB-UniRule"/>
</dbReference>
<dbReference type="SUPFAM" id="SSF51338">
    <property type="entry name" value="Composite domain of metallo-dependent hydrolases"/>
    <property type="match status" value="1"/>
</dbReference>
<comment type="similarity">
    <text evidence="2 6">Belongs to the metallo-dependent hydrolases superfamily. DHOase family. Class I DHOase subfamily.</text>
</comment>
<dbReference type="Proteomes" id="UP000244338">
    <property type="component" value="Unassembled WGS sequence"/>
</dbReference>
<accession>A0A2R6Y324</accession>
<dbReference type="PROSITE" id="PS00483">
    <property type="entry name" value="DIHYDROOROTASE_2"/>
    <property type="match status" value="1"/>
</dbReference>
<dbReference type="EC" id="3.5.2.3" evidence="6"/>
<feature type="binding site" evidence="6">
    <location>
        <position position="323"/>
    </location>
    <ligand>
        <name>substrate</name>
    </ligand>
</feature>
<protein>
    <recommendedName>
        <fullName evidence="6">Dihydroorotase</fullName>
        <shortName evidence="6">DHOase</shortName>
        <ecNumber evidence="6">3.5.2.3</ecNumber>
    </recommendedName>
</protein>
<feature type="binding site" evidence="6">
    <location>
        <begin position="368"/>
        <end position="369"/>
    </location>
    <ligand>
        <name>substrate</name>
    </ligand>
</feature>
<dbReference type="NCBIfam" id="TIGR00857">
    <property type="entry name" value="pyrC_multi"/>
    <property type="match status" value="1"/>
</dbReference>
<evidence type="ECO:0000256" key="5">
    <source>
        <dbReference type="ARBA" id="ARBA00022975"/>
    </source>
</evidence>